<dbReference type="InterPro" id="IPR013783">
    <property type="entry name" value="Ig-like_fold"/>
</dbReference>
<evidence type="ECO:0000256" key="4">
    <source>
        <dbReference type="ARBA" id="ARBA00022729"/>
    </source>
</evidence>
<dbReference type="AlphaFoldDB" id="A0A091QKX9"/>
<evidence type="ECO:0000256" key="3">
    <source>
        <dbReference type="ARBA" id="ARBA00022692"/>
    </source>
</evidence>
<evidence type="ECO:0000256" key="1">
    <source>
        <dbReference type="ARBA" id="ARBA00004251"/>
    </source>
</evidence>
<evidence type="ECO:0000256" key="13">
    <source>
        <dbReference type="SAM" id="SignalP"/>
    </source>
</evidence>
<reference evidence="15 16" key="1">
    <citation type="submission" date="2014-04" db="EMBL/GenBank/DDBJ databases">
        <title>Genome evolution of avian class.</title>
        <authorList>
            <person name="Zhang G."/>
            <person name="Li C."/>
        </authorList>
    </citation>
    <scope>NUCLEOTIDE SEQUENCE [LARGE SCALE GENOMIC DNA]</scope>
    <source>
        <strain evidence="15">BGI_N331</strain>
    </source>
</reference>
<evidence type="ECO:0000256" key="9">
    <source>
        <dbReference type="ARBA" id="ARBA00049937"/>
    </source>
</evidence>
<evidence type="ECO:0000256" key="7">
    <source>
        <dbReference type="ARBA" id="ARBA00023157"/>
    </source>
</evidence>
<keyword evidence="5 12" id="KW-1133">Transmembrane helix</keyword>
<feature type="chain" id="PRO_5001878504" description="Transmembrane protein 81" evidence="13">
    <location>
        <begin position="17"/>
        <end position="241"/>
    </location>
</feature>
<keyword evidence="2" id="KW-1003">Cell membrane</keyword>
<dbReference type="EMBL" id="KK702510">
    <property type="protein sequence ID" value="KFQ28220.1"/>
    <property type="molecule type" value="Genomic_DNA"/>
</dbReference>
<feature type="transmembrane region" description="Helical" evidence="12">
    <location>
        <begin position="219"/>
        <end position="240"/>
    </location>
</feature>
<gene>
    <name evidence="15" type="ORF">N331_12117</name>
</gene>
<sequence length="241" mass="26053">ILGLFLCASCLPLALSHTAFTIPPELKSAVVKVPINATSCSVTCGVGVRLEEICELSSTGERSNCTMHRSHCLASWTCGLLHFTIPAGEPFQLSCLASDTLSFGSGAYSYTWKLAPGLITTNDLLFKPFQNPSAVLRFSPAGEANAGTYRCDVRLSRTAKVVERIYFGIRVIQKDLADLDFERSLTWEQKLAAKEQEGKTENPTRGEVHQQQHFRQGGLAQGSLLGIGCAGMAIVLISMAL</sequence>
<dbReference type="Gene3D" id="2.60.40.10">
    <property type="entry name" value="Immunoglobulins"/>
    <property type="match status" value="1"/>
</dbReference>
<evidence type="ECO:0000313" key="15">
    <source>
        <dbReference type="EMBL" id="KFQ28220.1"/>
    </source>
</evidence>
<evidence type="ECO:0000256" key="2">
    <source>
        <dbReference type="ARBA" id="ARBA00022475"/>
    </source>
</evidence>
<name>A0A091QKX9_MERNU</name>
<comment type="function">
    <text evidence="9">Essential fertilization factor required for male fertility. Part of a conserved trimeric sperm complex with the essential fertilization factors IZUMO1 and SPACA6 which bridges sperm and oocyte membranes during fertilization by binding to IZUMO1R/JUNO on the oocyte.</text>
</comment>
<organism evidence="15 16">
    <name type="scientific">Merops nubicus</name>
    <name type="common">Northern carmine bee-eater</name>
    <dbReference type="NCBI Taxonomy" id="57421"/>
    <lineage>
        <taxon>Eukaryota</taxon>
        <taxon>Metazoa</taxon>
        <taxon>Chordata</taxon>
        <taxon>Craniata</taxon>
        <taxon>Vertebrata</taxon>
        <taxon>Euteleostomi</taxon>
        <taxon>Archelosauria</taxon>
        <taxon>Archosauria</taxon>
        <taxon>Dinosauria</taxon>
        <taxon>Saurischia</taxon>
        <taxon>Theropoda</taxon>
        <taxon>Coelurosauria</taxon>
        <taxon>Aves</taxon>
        <taxon>Neognathae</taxon>
        <taxon>Neoaves</taxon>
        <taxon>Telluraves</taxon>
        <taxon>Coraciimorphae</taxon>
        <taxon>Coraciiformes</taxon>
        <taxon>Meropidae</taxon>
        <taxon>Merops</taxon>
    </lineage>
</organism>
<feature type="region of interest" description="Disordered" evidence="11">
    <location>
        <begin position="194"/>
        <end position="213"/>
    </location>
</feature>
<evidence type="ECO:0000256" key="12">
    <source>
        <dbReference type="SAM" id="Phobius"/>
    </source>
</evidence>
<feature type="domain" description="Ig-like" evidence="14">
    <location>
        <begin position="88"/>
        <end position="162"/>
    </location>
</feature>
<feature type="compositionally biased region" description="Basic and acidic residues" evidence="11">
    <location>
        <begin position="194"/>
        <end position="210"/>
    </location>
</feature>
<evidence type="ECO:0000256" key="5">
    <source>
        <dbReference type="ARBA" id="ARBA00022989"/>
    </source>
</evidence>
<proteinExistence type="predicted"/>
<evidence type="ECO:0000256" key="8">
    <source>
        <dbReference type="ARBA" id="ARBA00023319"/>
    </source>
</evidence>
<dbReference type="InterPro" id="IPR036179">
    <property type="entry name" value="Ig-like_dom_sf"/>
</dbReference>
<protein>
    <recommendedName>
        <fullName evidence="10">Transmembrane protein 81</fullName>
    </recommendedName>
</protein>
<dbReference type="InterPro" id="IPR039293">
    <property type="entry name" value="TMEM81"/>
</dbReference>
<feature type="signal peptide" evidence="13">
    <location>
        <begin position="1"/>
        <end position="16"/>
    </location>
</feature>
<feature type="non-terminal residue" evidence="15">
    <location>
        <position position="241"/>
    </location>
</feature>
<dbReference type="Proteomes" id="UP000052967">
    <property type="component" value="Unassembled WGS sequence"/>
</dbReference>
<feature type="non-terminal residue" evidence="15">
    <location>
        <position position="1"/>
    </location>
</feature>
<keyword evidence="7" id="KW-1015">Disulfide bond</keyword>
<comment type="subcellular location">
    <subcellularLocation>
        <location evidence="1">Cell membrane</location>
        <topology evidence="1">Single-pass type I membrane protein</topology>
    </subcellularLocation>
</comment>
<evidence type="ECO:0000256" key="11">
    <source>
        <dbReference type="SAM" id="MobiDB-lite"/>
    </source>
</evidence>
<evidence type="ECO:0000256" key="10">
    <source>
        <dbReference type="ARBA" id="ARBA00050022"/>
    </source>
</evidence>
<dbReference type="CDD" id="cd00096">
    <property type="entry name" value="Ig"/>
    <property type="match status" value="1"/>
</dbReference>
<dbReference type="GO" id="GO:0005886">
    <property type="term" value="C:plasma membrane"/>
    <property type="evidence" value="ECO:0007669"/>
    <property type="project" value="UniProtKB-SubCell"/>
</dbReference>
<keyword evidence="6 12" id="KW-0472">Membrane</keyword>
<dbReference type="SUPFAM" id="SSF48726">
    <property type="entry name" value="Immunoglobulin"/>
    <property type="match status" value="1"/>
</dbReference>
<dbReference type="PROSITE" id="PS50835">
    <property type="entry name" value="IG_LIKE"/>
    <property type="match status" value="1"/>
</dbReference>
<keyword evidence="8" id="KW-0393">Immunoglobulin domain</keyword>
<evidence type="ECO:0000313" key="16">
    <source>
        <dbReference type="Proteomes" id="UP000052967"/>
    </source>
</evidence>
<keyword evidence="4 13" id="KW-0732">Signal</keyword>
<evidence type="ECO:0000256" key="6">
    <source>
        <dbReference type="ARBA" id="ARBA00023136"/>
    </source>
</evidence>
<dbReference type="PANTHER" id="PTHR35670:SF1">
    <property type="entry name" value="TRANSMEMBRANE PROTEIN 81"/>
    <property type="match status" value="1"/>
</dbReference>
<keyword evidence="3 12" id="KW-0812">Transmembrane</keyword>
<evidence type="ECO:0000259" key="14">
    <source>
        <dbReference type="PROSITE" id="PS50835"/>
    </source>
</evidence>
<dbReference type="InterPro" id="IPR007110">
    <property type="entry name" value="Ig-like_dom"/>
</dbReference>
<accession>A0A091QKX9</accession>
<dbReference type="PANTHER" id="PTHR35670">
    <property type="entry name" value="TRANSMEMBRANE PROTEIN 81"/>
    <property type="match status" value="1"/>
</dbReference>
<keyword evidence="16" id="KW-1185">Reference proteome</keyword>